<feature type="compositionally biased region" description="Low complexity" evidence="5">
    <location>
        <begin position="337"/>
        <end position="363"/>
    </location>
</feature>
<feature type="transmembrane region" description="Helical" evidence="6">
    <location>
        <begin position="83"/>
        <end position="107"/>
    </location>
</feature>
<reference evidence="9" key="1">
    <citation type="submission" date="2016-10" db="EMBL/GenBank/DDBJ databases">
        <authorList>
            <person name="Varghese N."/>
            <person name="Submissions S."/>
        </authorList>
    </citation>
    <scope>NUCLEOTIDE SEQUENCE [LARGE SCALE GENOMIC DNA]</scope>
    <source>
        <strain evidence="9">CGMCC 1.7738</strain>
    </source>
</reference>
<feature type="transmembrane region" description="Helical" evidence="6">
    <location>
        <begin position="447"/>
        <end position="466"/>
    </location>
</feature>
<feature type="compositionally biased region" description="Polar residues" evidence="5">
    <location>
        <begin position="326"/>
        <end position="336"/>
    </location>
</feature>
<feature type="transmembrane region" description="Helical" evidence="6">
    <location>
        <begin position="170"/>
        <end position="193"/>
    </location>
</feature>
<feature type="transmembrane region" description="Helical" evidence="6">
    <location>
        <begin position="7"/>
        <end position="26"/>
    </location>
</feature>
<feature type="transmembrane region" description="Helical" evidence="6">
    <location>
        <begin position="236"/>
        <end position="253"/>
    </location>
</feature>
<dbReference type="Proteomes" id="UP000199607">
    <property type="component" value="Unassembled WGS sequence"/>
</dbReference>
<feature type="transmembrane region" description="Helical" evidence="6">
    <location>
        <begin position="472"/>
        <end position="492"/>
    </location>
</feature>
<feature type="transmembrane region" description="Helical" evidence="6">
    <location>
        <begin position="58"/>
        <end position="77"/>
    </location>
</feature>
<organism evidence="8 9">
    <name type="scientific">Halogranum rubrum</name>
    <dbReference type="NCBI Taxonomy" id="553466"/>
    <lineage>
        <taxon>Archaea</taxon>
        <taxon>Methanobacteriati</taxon>
        <taxon>Methanobacteriota</taxon>
        <taxon>Stenosarchaea group</taxon>
        <taxon>Halobacteria</taxon>
        <taxon>Halobacteriales</taxon>
        <taxon>Haloferacaceae</taxon>
    </lineage>
</organism>
<comment type="subcellular location">
    <subcellularLocation>
        <location evidence="1">Membrane</location>
        <topology evidence="1">Multi-pass membrane protein</topology>
    </subcellularLocation>
</comment>
<evidence type="ECO:0000256" key="1">
    <source>
        <dbReference type="ARBA" id="ARBA00004141"/>
    </source>
</evidence>
<evidence type="ECO:0000256" key="2">
    <source>
        <dbReference type="ARBA" id="ARBA00022692"/>
    </source>
</evidence>
<feature type="transmembrane region" description="Helical" evidence="6">
    <location>
        <begin position="114"/>
        <end position="134"/>
    </location>
</feature>
<dbReference type="InterPro" id="IPR007016">
    <property type="entry name" value="O-antigen_ligase-rel_domated"/>
</dbReference>
<evidence type="ECO:0000256" key="4">
    <source>
        <dbReference type="ARBA" id="ARBA00023136"/>
    </source>
</evidence>
<proteinExistence type="predicted"/>
<evidence type="ECO:0000313" key="9">
    <source>
        <dbReference type="Proteomes" id="UP000199607"/>
    </source>
</evidence>
<keyword evidence="9" id="KW-1185">Reference proteome</keyword>
<feature type="transmembrane region" description="Helical" evidence="6">
    <location>
        <begin position="140"/>
        <end position="158"/>
    </location>
</feature>
<dbReference type="GO" id="GO:0016020">
    <property type="term" value="C:membrane"/>
    <property type="evidence" value="ECO:0007669"/>
    <property type="project" value="UniProtKB-SubCell"/>
</dbReference>
<keyword evidence="4 6" id="KW-0472">Membrane</keyword>
<sequence>MRTAYRHGIVSASLLLPVTLLLGVLLQQTPVPLPGLVSLALTLSACGAYILYTKEYRVGFLALFAVTSTVSANVPVLGRPAAFAGPSVGSIVLVEIVAIPGIVYLLYDWRDWDHVEVLLTAYSIWAAVSVVFGVGPAKIAGVWFAAYSLMGVISYALFRRAVQREVVSGVEAVSLFLFAAAGQGVVAFCQFLNTANFGLTTLGEGGNSDGVYLSLLTHKVPIGTHISGFMSMSFEFANYLVLLLPVVVALAVMMRRQKHVSIALGFAAVLAGLGVQLTMSDAARGGMILALVGLLVSLLAMKTDKRAVLGAAVPLLPAFIRSTTSGQGTTIETGGSEQPEGTSTPTGTQSGSEPTGGTSTPTGMQDGSNSVNVSVPFFDLSNLGVRLQQYVIGIQMSLNHPLFGVGAANYQLVAMSYDAPYPPGAEYPYPAHSIYVTLLAETGIPGFTLYSLAGALVVLAGLYYGVKKDDLLAVGLACGLLGTFAFGAFDILQLYYPTAFIPIWCLAGILAGHSSGFSLPIEPAHQRFRSAL</sequence>
<feature type="region of interest" description="Disordered" evidence="5">
    <location>
        <begin position="326"/>
        <end position="366"/>
    </location>
</feature>
<dbReference type="InterPro" id="IPR051533">
    <property type="entry name" value="WaaL-like"/>
</dbReference>
<evidence type="ECO:0000259" key="7">
    <source>
        <dbReference type="Pfam" id="PF04932"/>
    </source>
</evidence>
<dbReference type="GO" id="GO:0016874">
    <property type="term" value="F:ligase activity"/>
    <property type="evidence" value="ECO:0007669"/>
    <property type="project" value="UniProtKB-KW"/>
</dbReference>
<dbReference type="STRING" id="553466.SAMN04487950_0620"/>
<dbReference type="PANTHER" id="PTHR37422:SF13">
    <property type="entry name" value="LIPOPOLYSACCHARIDE BIOSYNTHESIS PROTEIN PA4999-RELATED"/>
    <property type="match status" value="1"/>
</dbReference>
<keyword evidence="8" id="KW-0436">Ligase</keyword>
<keyword evidence="3 6" id="KW-1133">Transmembrane helix</keyword>
<feature type="transmembrane region" description="Helical" evidence="6">
    <location>
        <begin position="260"/>
        <end position="279"/>
    </location>
</feature>
<feature type="transmembrane region" description="Helical" evidence="6">
    <location>
        <begin position="499"/>
        <end position="521"/>
    </location>
</feature>
<dbReference type="RefSeq" id="WP_177197516.1">
    <property type="nucleotide sequence ID" value="NZ_FOTC01000001.1"/>
</dbReference>
<dbReference type="AlphaFoldDB" id="A0A1I4BLU8"/>
<evidence type="ECO:0000256" key="5">
    <source>
        <dbReference type="SAM" id="MobiDB-lite"/>
    </source>
</evidence>
<feature type="transmembrane region" description="Helical" evidence="6">
    <location>
        <begin position="285"/>
        <end position="301"/>
    </location>
</feature>
<name>A0A1I4BLU8_9EURY</name>
<keyword evidence="2 6" id="KW-0812">Transmembrane</keyword>
<protein>
    <submittedName>
        <fullName evidence="8">O-Antigen ligase</fullName>
    </submittedName>
</protein>
<feature type="transmembrane region" description="Helical" evidence="6">
    <location>
        <begin position="32"/>
        <end position="51"/>
    </location>
</feature>
<accession>A0A1I4BLU8</accession>
<evidence type="ECO:0000256" key="3">
    <source>
        <dbReference type="ARBA" id="ARBA00022989"/>
    </source>
</evidence>
<dbReference type="EMBL" id="FOTC01000001">
    <property type="protein sequence ID" value="SFK69350.1"/>
    <property type="molecule type" value="Genomic_DNA"/>
</dbReference>
<dbReference type="Pfam" id="PF04932">
    <property type="entry name" value="Wzy_C"/>
    <property type="match status" value="1"/>
</dbReference>
<evidence type="ECO:0000256" key="6">
    <source>
        <dbReference type="SAM" id="Phobius"/>
    </source>
</evidence>
<gene>
    <name evidence="8" type="ORF">SAMN04487950_0620</name>
</gene>
<evidence type="ECO:0000313" key="8">
    <source>
        <dbReference type="EMBL" id="SFK69350.1"/>
    </source>
</evidence>
<feature type="domain" description="O-antigen ligase-related" evidence="7">
    <location>
        <begin position="267"/>
        <end position="450"/>
    </location>
</feature>
<dbReference type="PANTHER" id="PTHR37422">
    <property type="entry name" value="TEICHURONIC ACID BIOSYNTHESIS PROTEIN TUAE"/>
    <property type="match status" value="1"/>
</dbReference>